<feature type="domain" description="HTH marR-type" evidence="1">
    <location>
        <begin position="15"/>
        <end position="159"/>
    </location>
</feature>
<dbReference type="PANTHER" id="PTHR33164:SF43">
    <property type="entry name" value="HTH-TYPE TRANSCRIPTIONAL REPRESSOR YETL"/>
    <property type="match status" value="1"/>
</dbReference>
<dbReference type="SUPFAM" id="SSF46785">
    <property type="entry name" value="Winged helix' DNA-binding domain"/>
    <property type="match status" value="1"/>
</dbReference>
<evidence type="ECO:0000259" key="1">
    <source>
        <dbReference type="PROSITE" id="PS50995"/>
    </source>
</evidence>
<accession>A0A4P6JHK0</accession>
<dbReference type="Proteomes" id="UP000290365">
    <property type="component" value="Chromosome"/>
</dbReference>
<proteinExistence type="predicted"/>
<dbReference type="InterPro" id="IPR036390">
    <property type="entry name" value="WH_DNA-bd_sf"/>
</dbReference>
<dbReference type="PANTHER" id="PTHR33164">
    <property type="entry name" value="TRANSCRIPTIONAL REGULATOR, MARR FAMILY"/>
    <property type="match status" value="1"/>
</dbReference>
<dbReference type="InterPro" id="IPR036388">
    <property type="entry name" value="WH-like_DNA-bd_sf"/>
</dbReference>
<dbReference type="InterPro" id="IPR000835">
    <property type="entry name" value="HTH_MarR-typ"/>
</dbReference>
<dbReference type="Gene3D" id="1.10.10.10">
    <property type="entry name" value="Winged helix-like DNA-binding domain superfamily/Winged helix DNA-binding domain"/>
    <property type="match status" value="1"/>
</dbReference>
<dbReference type="InterPro" id="IPR039422">
    <property type="entry name" value="MarR/SlyA-like"/>
</dbReference>
<evidence type="ECO:0000313" key="3">
    <source>
        <dbReference type="Proteomes" id="UP000290365"/>
    </source>
</evidence>
<reference evidence="2 3" key="1">
    <citation type="submission" date="2019-01" db="EMBL/GenBank/DDBJ databases">
        <title>Ktedonosporobacter rubrisoli SCAWS-G2.</title>
        <authorList>
            <person name="Huang Y."/>
            <person name="Yan B."/>
        </authorList>
    </citation>
    <scope>NUCLEOTIDE SEQUENCE [LARGE SCALE GENOMIC DNA]</scope>
    <source>
        <strain evidence="2 3">SCAWS-G2</strain>
    </source>
</reference>
<dbReference type="SMART" id="SM00347">
    <property type="entry name" value="HTH_MARR"/>
    <property type="match status" value="1"/>
</dbReference>
<dbReference type="PRINTS" id="PR00598">
    <property type="entry name" value="HTHMARR"/>
</dbReference>
<protein>
    <submittedName>
        <fullName evidence="2">MarR family transcriptional regulator</fullName>
    </submittedName>
</protein>
<dbReference type="GO" id="GO:0006950">
    <property type="term" value="P:response to stress"/>
    <property type="evidence" value="ECO:0007669"/>
    <property type="project" value="TreeGrafter"/>
</dbReference>
<dbReference type="AlphaFoldDB" id="A0A4P6JHK0"/>
<dbReference type="GO" id="GO:0003700">
    <property type="term" value="F:DNA-binding transcription factor activity"/>
    <property type="evidence" value="ECO:0007669"/>
    <property type="project" value="InterPro"/>
</dbReference>
<dbReference type="OrthoDB" id="327696at2"/>
<gene>
    <name evidence="2" type="ORF">EPA93_00205</name>
</gene>
<dbReference type="PROSITE" id="PS50995">
    <property type="entry name" value="HTH_MARR_2"/>
    <property type="match status" value="1"/>
</dbReference>
<evidence type="ECO:0000313" key="2">
    <source>
        <dbReference type="EMBL" id="QBD74499.1"/>
    </source>
</evidence>
<name>A0A4P6JHK0_KTERU</name>
<sequence length="165" mass="19143">MNMAEQDAAQQLDLADELLEVLPNLLQRLRADVPLDADPQSLEPEWRDIAELRATRGQFRLLGILVRQERCTMQDLAEQLAVTPPTATAMVKRLFAQGYIERLRDEQDWRVVWVRPTERGKKAITLYNQVRRAALQKRLGQLNDEELERLRAVLPVLKHLSEVRL</sequence>
<dbReference type="KEGG" id="kbs:EPA93_00205"/>
<keyword evidence="3" id="KW-1185">Reference proteome</keyword>
<organism evidence="2 3">
    <name type="scientific">Ktedonosporobacter rubrisoli</name>
    <dbReference type="NCBI Taxonomy" id="2509675"/>
    <lineage>
        <taxon>Bacteria</taxon>
        <taxon>Bacillati</taxon>
        <taxon>Chloroflexota</taxon>
        <taxon>Ktedonobacteria</taxon>
        <taxon>Ktedonobacterales</taxon>
        <taxon>Ktedonosporobacteraceae</taxon>
        <taxon>Ktedonosporobacter</taxon>
    </lineage>
</organism>
<dbReference type="Pfam" id="PF01047">
    <property type="entry name" value="MarR"/>
    <property type="match status" value="1"/>
</dbReference>
<dbReference type="EMBL" id="CP035758">
    <property type="protein sequence ID" value="QBD74499.1"/>
    <property type="molecule type" value="Genomic_DNA"/>
</dbReference>